<feature type="signal peptide" evidence="1">
    <location>
        <begin position="1"/>
        <end position="28"/>
    </location>
</feature>
<gene>
    <name evidence="2" type="ORF">AB2U05_34500</name>
</gene>
<organism evidence="2">
    <name type="scientific">Streptomyces sp. Y1</name>
    <dbReference type="NCBI Taxonomy" id="3238634"/>
    <lineage>
        <taxon>Bacteria</taxon>
        <taxon>Bacillati</taxon>
        <taxon>Actinomycetota</taxon>
        <taxon>Actinomycetes</taxon>
        <taxon>Kitasatosporales</taxon>
        <taxon>Streptomycetaceae</taxon>
        <taxon>Streptomyces</taxon>
    </lineage>
</organism>
<keyword evidence="1" id="KW-0732">Signal</keyword>
<sequence>MQRTRRAARTISTFLAAALPLSVPCALTAPDARADGGPAPATRGVGQQPGHPAVLYSGQERTVAAYCPQGTKPTGGGASVDSDLRSAVYFRKSLPDPAGNRWVLLAYNASPDVQTVHPKVICSTDSTLTYEASKETPLEPGESGYTTANCSNTRFVVGGGFEGGDRTFVTSSGSLNGGAWAVRMKYTDYRPDAPPSFQRSVAVCSDTQPTWKFGTTVDLAPGEVGNATAECPAGQVPLSGDTHGGTDVLLTTSAPTATGWTAWAKNDGFDPRTLFVDVLCTTP</sequence>
<evidence type="ECO:0000256" key="1">
    <source>
        <dbReference type="SAM" id="SignalP"/>
    </source>
</evidence>
<protein>
    <recommendedName>
        <fullName evidence="3">Secreted protein</fullName>
    </recommendedName>
</protein>
<dbReference type="AlphaFoldDB" id="A0AB39TVC1"/>
<proteinExistence type="predicted"/>
<accession>A0AB39TVC1</accession>
<feature type="chain" id="PRO_5044210822" description="Secreted protein" evidence="1">
    <location>
        <begin position="29"/>
        <end position="283"/>
    </location>
</feature>
<dbReference type="RefSeq" id="WP_369185423.1">
    <property type="nucleotide sequence ID" value="NZ_CP163445.1"/>
</dbReference>
<evidence type="ECO:0000313" key="2">
    <source>
        <dbReference type="EMBL" id="XDQ83253.1"/>
    </source>
</evidence>
<name>A0AB39TVC1_9ACTN</name>
<reference evidence="2" key="1">
    <citation type="submission" date="2024-07" db="EMBL/GenBank/DDBJ databases">
        <authorList>
            <person name="Yu S.T."/>
        </authorList>
    </citation>
    <scope>NUCLEOTIDE SEQUENCE</scope>
    <source>
        <strain evidence="2">Y1</strain>
    </source>
</reference>
<dbReference type="EMBL" id="CP163445">
    <property type="protein sequence ID" value="XDQ83253.1"/>
    <property type="molecule type" value="Genomic_DNA"/>
</dbReference>
<evidence type="ECO:0008006" key="3">
    <source>
        <dbReference type="Google" id="ProtNLM"/>
    </source>
</evidence>